<evidence type="ECO:0000313" key="2">
    <source>
        <dbReference type="Proteomes" id="UP000584670"/>
    </source>
</evidence>
<dbReference type="AlphaFoldDB" id="A0A7X1J7E6"/>
<gene>
    <name evidence="1" type="ORF">H4N64_29235</name>
</gene>
<keyword evidence="2" id="KW-1185">Reference proteome</keyword>
<dbReference type="EMBL" id="JACMSF010000038">
    <property type="protein sequence ID" value="MBC2905583.1"/>
    <property type="molecule type" value="Genomic_DNA"/>
</dbReference>
<organism evidence="1 2">
    <name type="scientific">Streptomyces cupreus</name>
    <dbReference type="NCBI Taxonomy" id="2759956"/>
    <lineage>
        <taxon>Bacteria</taxon>
        <taxon>Bacillati</taxon>
        <taxon>Actinomycetota</taxon>
        <taxon>Actinomycetes</taxon>
        <taxon>Kitasatosporales</taxon>
        <taxon>Streptomycetaceae</taxon>
        <taxon>Streptomyces</taxon>
    </lineage>
</organism>
<sequence>MNRETAAERRQLLDTLQGLLDALPRPADGAPLRAEDVLAYLETGRGRQSGAVVARPAATADGDAAVEASLRLVIEAFTAFLSARGDRAGPR</sequence>
<protein>
    <submittedName>
        <fullName evidence="1">Uncharacterized protein</fullName>
    </submittedName>
</protein>
<proteinExistence type="predicted"/>
<dbReference type="RefSeq" id="WP_186285433.1">
    <property type="nucleotide sequence ID" value="NZ_JACMSF010000038.1"/>
</dbReference>
<dbReference type="Proteomes" id="UP000584670">
    <property type="component" value="Unassembled WGS sequence"/>
</dbReference>
<name>A0A7X1J7E6_9ACTN</name>
<accession>A0A7X1J7E6</accession>
<reference evidence="1 2" key="1">
    <citation type="submission" date="2020-08" db="EMBL/GenBank/DDBJ databases">
        <title>Streptomyces sp. PSKA01 genome sequencing and assembly.</title>
        <authorList>
            <person name="Mandal S."/>
            <person name="Maiti P.K."/>
            <person name="Das P."/>
        </authorList>
    </citation>
    <scope>NUCLEOTIDE SEQUENCE [LARGE SCALE GENOMIC DNA]</scope>
    <source>
        <strain evidence="1 2">PSKA01</strain>
    </source>
</reference>
<comment type="caution">
    <text evidence="1">The sequence shown here is derived from an EMBL/GenBank/DDBJ whole genome shotgun (WGS) entry which is preliminary data.</text>
</comment>
<evidence type="ECO:0000313" key="1">
    <source>
        <dbReference type="EMBL" id="MBC2905583.1"/>
    </source>
</evidence>